<dbReference type="InterPro" id="IPR017900">
    <property type="entry name" value="4Fe4S_Fe_S_CS"/>
</dbReference>
<sequence>MKLEEKLYLLTYKHDKQNHITIRDNDVCLTACGSQWGRPCTTFCPANVYSWDGEKTTASYENCVECTSCLTGCPYHNIDWRLPRGGFGVQYRNG</sequence>
<evidence type="ECO:0000313" key="12">
    <source>
        <dbReference type="Proteomes" id="UP000318834"/>
    </source>
</evidence>
<dbReference type="AlphaFoldDB" id="A0A537IL49"/>
<dbReference type="Pfam" id="PF05187">
    <property type="entry name" value="Fer4_ETF_QO"/>
    <property type="match status" value="1"/>
</dbReference>
<comment type="similarity">
    <text evidence="2">To ferredoxins from P.putida and C.tartarivorum, ferredoxin I from A.vinelandii, ferredoxin II from D.desulfuricans.</text>
</comment>
<evidence type="ECO:0000256" key="3">
    <source>
        <dbReference type="ARBA" id="ARBA00020378"/>
    </source>
</evidence>
<dbReference type="PANTHER" id="PTHR43082:SF3">
    <property type="entry name" value="FERREDOXIN-LIKE PROTEIN YDIT"/>
    <property type="match status" value="1"/>
</dbReference>
<dbReference type="GO" id="GO:0005506">
    <property type="term" value="F:iron ion binding"/>
    <property type="evidence" value="ECO:0007669"/>
    <property type="project" value="InterPro"/>
</dbReference>
<comment type="caution">
    <text evidence="11">The sequence shown here is derived from an EMBL/GenBank/DDBJ whole genome shotgun (WGS) entry which is preliminary data.</text>
</comment>
<evidence type="ECO:0000256" key="4">
    <source>
        <dbReference type="ARBA" id="ARBA00022448"/>
    </source>
</evidence>
<dbReference type="InterPro" id="IPR017896">
    <property type="entry name" value="4Fe4S_Fe-S-bd"/>
</dbReference>
<evidence type="ECO:0000256" key="8">
    <source>
        <dbReference type="ARBA" id="ARBA00023014"/>
    </source>
</evidence>
<proteinExistence type="predicted"/>
<keyword evidence="6" id="KW-0249">Electron transport</keyword>
<evidence type="ECO:0000313" key="11">
    <source>
        <dbReference type="EMBL" id="TMI72029.1"/>
    </source>
</evidence>
<name>A0A537IL49_9BACT</name>
<dbReference type="PROSITE" id="PS00198">
    <property type="entry name" value="4FE4S_FER_1"/>
    <property type="match status" value="1"/>
</dbReference>
<dbReference type="PANTHER" id="PTHR43082">
    <property type="entry name" value="FERREDOXIN-LIKE"/>
    <property type="match status" value="1"/>
</dbReference>
<keyword evidence="9" id="KW-0535">Nitrogen fixation</keyword>
<dbReference type="GO" id="GO:0051536">
    <property type="term" value="F:iron-sulfur cluster binding"/>
    <property type="evidence" value="ECO:0007669"/>
    <property type="project" value="UniProtKB-KW"/>
</dbReference>
<feature type="domain" description="4Fe-4S ferredoxin-type" evidence="10">
    <location>
        <begin position="54"/>
        <end position="83"/>
    </location>
</feature>
<evidence type="ECO:0000256" key="6">
    <source>
        <dbReference type="ARBA" id="ARBA00022982"/>
    </source>
</evidence>
<evidence type="ECO:0000256" key="9">
    <source>
        <dbReference type="ARBA" id="ARBA00023231"/>
    </source>
</evidence>
<keyword evidence="8" id="KW-0411">Iron-sulfur</keyword>
<organism evidence="11 12">
    <name type="scientific">Candidatus Segetimicrobium genomatis</name>
    <dbReference type="NCBI Taxonomy" id="2569760"/>
    <lineage>
        <taxon>Bacteria</taxon>
        <taxon>Bacillati</taxon>
        <taxon>Candidatus Sysuimicrobiota</taxon>
        <taxon>Candidatus Sysuimicrobiia</taxon>
        <taxon>Candidatus Sysuimicrobiales</taxon>
        <taxon>Candidatus Segetimicrobiaceae</taxon>
        <taxon>Candidatus Segetimicrobium</taxon>
    </lineage>
</organism>
<evidence type="ECO:0000256" key="7">
    <source>
        <dbReference type="ARBA" id="ARBA00023004"/>
    </source>
</evidence>
<comment type="function">
    <text evidence="1">Could be a 3Fe-4S cluster-containing protein.</text>
</comment>
<dbReference type="PROSITE" id="PS51379">
    <property type="entry name" value="4FE4S_FER_2"/>
    <property type="match status" value="1"/>
</dbReference>
<keyword evidence="7" id="KW-0408">Iron</keyword>
<dbReference type="Proteomes" id="UP000318834">
    <property type="component" value="Unassembled WGS sequence"/>
</dbReference>
<dbReference type="InterPro" id="IPR007859">
    <property type="entry name" value="ETF-QO/FixX_C"/>
</dbReference>
<dbReference type="PIRSF" id="PIRSF036548">
    <property type="entry name" value="Fdx_FixX"/>
    <property type="match status" value="1"/>
</dbReference>
<dbReference type="SUPFAM" id="SSF54862">
    <property type="entry name" value="4Fe-4S ferredoxins"/>
    <property type="match status" value="1"/>
</dbReference>
<keyword evidence="5" id="KW-0479">Metal-binding</keyword>
<protein>
    <recommendedName>
        <fullName evidence="3">Ferredoxin-like protein</fullName>
    </recommendedName>
</protein>
<evidence type="ECO:0000259" key="10">
    <source>
        <dbReference type="PROSITE" id="PS51379"/>
    </source>
</evidence>
<keyword evidence="4" id="KW-0813">Transport</keyword>
<dbReference type="Gene3D" id="3.30.70.20">
    <property type="match status" value="1"/>
</dbReference>
<evidence type="ECO:0000256" key="2">
    <source>
        <dbReference type="ARBA" id="ARBA00009192"/>
    </source>
</evidence>
<dbReference type="EMBL" id="VBAP01000094">
    <property type="protein sequence ID" value="TMI72029.1"/>
    <property type="molecule type" value="Genomic_DNA"/>
</dbReference>
<evidence type="ECO:0000256" key="5">
    <source>
        <dbReference type="ARBA" id="ARBA00022723"/>
    </source>
</evidence>
<accession>A0A537IL49</accession>
<reference evidence="11 12" key="1">
    <citation type="journal article" date="2019" name="Nat. Microbiol.">
        <title>Mediterranean grassland soil C-N compound turnover is dependent on rainfall and depth, and is mediated by genomically divergent microorganisms.</title>
        <authorList>
            <person name="Diamond S."/>
            <person name="Andeer P.F."/>
            <person name="Li Z."/>
            <person name="Crits-Christoph A."/>
            <person name="Burstein D."/>
            <person name="Anantharaman K."/>
            <person name="Lane K.R."/>
            <person name="Thomas B.C."/>
            <person name="Pan C."/>
            <person name="Northen T.R."/>
            <person name="Banfield J.F."/>
        </authorList>
    </citation>
    <scope>NUCLEOTIDE SEQUENCE [LARGE SCALE GENOMIC DNA]</scope>
    <source>
        <strain evidence="11">NP_8</strain>
    </source>
</reference>
<dbReference type="InterPro" id="IPR012206">
    <property type="entry name" value="Fd_FixX"/>
</dbReference>
<gene>
    <name evidence="11" type="ORF">E6H05_11600</name>
</gene>
<evidence type="ECO:0000256" key="1">
    <source>
        <dbReference type="ARBA" id="ARBA00003208"/>
    </source>
</evidence>